<keyword evidence="1" id="KW-0812">Transmembrane</keyword>
<evidence type="ECO:0000256" key="1">
    <source>
        <dbReference type="SAM" id="Phobius"/>
    </source>
</evidence>
<name>A0A1E1VZ15_PECGO</name>
<dbReference type="EMBL" id="GDQN01011125">
    <property type="protein sequence ID" value="JAT79929.1"/>
    <property type="molecule type" value="Transcribed_RNA"/>
</dbReference>
<dbReference type="AlphaFoldDB" id="A0A1E1VZ15"/>
<protein>
    <submittedName>
        <fullName evidence="2">Uncharacterized protein</fullName>
    </submittedName>
</protein>
<sequence>RERLEILSNYLEFIGIVSFLLGVCNELITPTNTKKPKKKTNHSPDELKTNELLNKLNETVQNSITTLEEIFENLPKHEYKATLVDEFKNLNLEDKYQSPVEQKLKTTHTAMVNDVKNILMKK</sequence>
<keyword evidence="1" id="KW-0472">Membrane</keyword>
<keyword evidence="1" id="KW-1133">Transmembrane helix</keyword>
<gene>
    <name evidence="2" type="ORF">g.19320</name>
</gene>
<organism evidence="2">
    <name type="scientific">Pectinophora gossypiella</name>
    <name type="common">Cotton pink bollworm</name>
    <name type="synonym">Depressaria gossypiella</name>
    <dbReference type="NCBI Taxonomy" id="13191"/>
    <lineage>
        <taxon>Eukaryota</taxon>
        <taxon>Metazoa</taxon>
        <taxon>Ecdysozoa</taxon>
        <taxon>Arthropoda</taxon>
        <taxon>Hexapoda</taxon>
        <taxon>Insecta</taxon>
        <taxon>Pterygota</taxon>
        <taxon>Neoptera</taxon>
        <taxon>Endopterygota</taxon>
        <taxon>Lepidoptera</taxon>
        <taxon>Glossata</taxon>
        <taxon>Ditrysia</taxon>
        <taxon>Gelechioidea</taxon>
        <taxon>Gelechiidae</taxon>
        <taxon>Apatetrinae</taxon>
        <taxon>Pectinophora</taxon>
    </lineage>
</organism>
<accession>A0A1E1VZ15</accession>
<reference evidence="2" key="1">
    <citation type="submission" date="2015-09" db="EMBL/GenBank/DDBJ databases">
        <title>De novo assembly of Pectinophora gossypiella (Pink Bollworm) gut transcriptome.</title>
        <authorList>
            <person name="Tassone E.E."/>
        </authorList>
    </citation>
    <scope>NUCLEOTIDE SEQUENCE</scope>
</reference>
<feature type="transmembrane region" description="Helical" evidence="1">
    <location>
        <begin position="6"/>
        <end position="28"/>
    </location>
</feature>
<dbReference type="OrthoDB" id="1874341at2759"/>
<proteinExistence type="predicted"/>
<feature type="non-terminal residue" evidence="2">
    <location>
        <position position="122"/>
    </location>
</feature>
<feature type="non-terminal residue" evidence="2">
    <location>
        <position position="1"/>
    </location>
</feature>
<evidence type="ECO:0000313" key="2">
    <source>
        <dbReference type="EMBL" id="JAT79929.1"/>
    </source>
</evidence>